<proteinExistence type="predicted"/>
<reference evidence="2 3" key="1">
    <citation type="journal article" date="2016" name="Nat. Commun.">
        <title>Thousands of microbial genomes shed light on interconnected biogeochemical processes in an aquifer system.</title>
        <authorList>
            <person name="Anantharaman K."/>
            <person name="Brown C.T."/>
            <person name="Hug L.A."/>
            <person name="Sharon I."/>
            <person name="Castelle C.J."/>
            <person name="Probst A.J."/>
            <person name="Thomas B.C."/>
            <person name="Singh A."/>
            <person name="Wilkins M.J."/>
            <person name="Karaoz U."/>
            <person name="Brodie E.L."/>
            <person name="Williams K.H."/>
            <person name="Hubbard S.S."/>
            <person name="Banfield J.F."/>
        </authorList>
    </citation>
    <scope>NUCLEOTIDE SEQUENCE [LARGE SCALE GENOMIC DNA]</scope>
</reference>
<evidence type="ECO:0000313" key="2">
    <source>
        <dbReference type="EMBL" id="OGG50379.1"/>
    </source>
</evidence>
<name>A0A1F6CMB1_9BACT</name>
<organism evidence="2 3">
    <name type="scientific">Candidatus Kaiserbacteria bacterium RIFCSPHIGHO2_01_FULL_54_36b</name>
    <dbReference type="NCBI Taxonomy" id="1798483"/>
    <lineage>
        <taxon>Bacteria</taxon>
        <taxon>Candidatus Kaiseribacteriota</taxon>
    </lineage>
</organism>
<comment type="caution">
    <text evidence="2">The sequence shown here is derived from an EMBL/GenBank/DDBJ whole genome shotgun (WGS) entry which is preliminary data.</text>
</comment>
<feature type="region of interest" description="Disordered" evidence="1">
    <location>
        <begin position="148"/>
        <end position="169"/>
    </location>
</feature>
<dbReference type="Proteomes" id="UP000176445">
    <property type="component" value="Unassembled WGS sequence"/>
</dbReference>
<sequence length="169" mass="18831">MPVPDFEGMKLEPLSVNEYSQSMGDVAALQWDALNSSEFKVSKGERIDDLKKLFPQSLNVDNHLKLFVLRGEHGIDGFVAMKVDTGQRLGTLTHVWLSEKRHQAGELAEILHTSERHLRSLGCDSGIINAPHAMSTLERVGSRTEPSNFWTFQSGEEESPEIVGESRGK</sequence>
<gene>
    <name evidence="2" type="ORF">A2704_05570</name>
</gene>
<evidence type="ECO:0008006" key="4">
    <source>
        <dbReference type="Google" id="ProtNLM"/>
    </source>
</evidence>
<protein>
    <recommendedName>
        <fullName evidence="4">N-acetyltransferase domain-containing protein</fullName>
    </recommendedName>
</protein>
<evidence type="ECO:0000313" key="3">
    <source>
        <dbReference type="Proteomes" id="UP000176445"/>
    </source>
</evidence>
<evidence type="ECO:0000256" key="1">
    <source>
        <dbReference type="SAM" id="MobiDB-lite"/>
    </source>
</evidence>
<accession>A0A1F6CMB1</accession>
<dbReference type="AlphaFoldDB" id="A0A1F6CMB1"/>
<dbReference type="EMBL" id="MFKW01000052">
    <property type="protein sequence ID" value="OGG50379.1"/>
    <property type="molecule type" value="Genomic_DNA"/>
</dbReference>